<feature type="compositionally biased region" description="Polar residues" evidence="9">
    <location>
        <begin position="7"/>
        <end position="37"/>
    </location>
</feature>
<keyword evidence="6 10" id="KW-0472">Membrane</keyword>
<organism evidence="12 13">
    <name type="scientific">Sparassis crispa</name>
    <dbReference type="NCBI Taxonomy" id="139825"/>
    <lineage>
        <taxon>Eukaryota</taxon>
        <taxon>Fungi</taxon>
        <taxon>Dikarya</taxon>
        <taxon>Basidiomycota</taxon>
        <taxon>Agaricomycotina</taxon>
        <taxon>Agaricomycetes</taxon>
        <taxon>Polyporales</taxon>
        <taxon>Sparassidaceae</taxon>
        <taxon>Sparassis</taxon>
    </lineage>
</organism>
<evidence type="ECO:0000313" key="12">
    <source>
        <dbReference type="EMBL" id="GBE83229.1"/>
    </source>
</evidence>
<evidence type="ECO:0000256" key="1">
    <source>
        <dbReference type="ARBA" id="ARBA00004606"/>
    </source>
</evidence>
<keyword evidence="8" id="KW-0961">Cell wall biogenesis/degradation</keyword>
<dbReference type="InParanoid" id="A0A401GM48"/>
<evidence type="ECO:0000256" key="5">
    <source>
        <dbReference type="ARBA" id="ARBA00022989"/>
    </source>
</evidence>
<dbReference type="SUPFAM" id="SSF49899">
    <property type="entry name" value="Concanavalin A-like lectins/glucanases"/>
    <property type="match status" value="1"/>
</dbReference>
<dbReference type="PANTHER" id="PTHR31361">
    <property type="entry name" value="BETA-GLUCAN SYNTHESIS-ASSOCIATED PROTEIN KRE6-RELATED"/>
    <property type="match status" value="1"/>
</dbReference>
<evidence type="ECO:0000256" key="7">
    <source>
        <dbReference type="ARBA" id="ARBA00023180"/>
    </source>
</evidence>
<dbReference type="Proteomes" id="UP000287166">
    <property type="component" value="Unassembled WGS sequence"/>
</dbReference>
<dbReference type="Pfam" id="PF03935">
    <property type="entry name" value="SKN1_KRE6_Sbg1"/>
    <property type="match status" value="1"/>
</dbReference>
<dbReference type="FunCoup" id="A0A401GM48">
    <property type="interactions" value="62"/>
</dbReference>
<protein>
    <submittedName>
        <fullName evidence="12">Uncharacterized beta-glucan synthesis-associated protein</fullName>
    </submittedName>
</protein>
<sequence>MAHSHIPNPSYSQTQPMLHPSQATSYSQPGASETTRGVATGNIGGGYGPYSYNPNVYNNRYASSRFSAASELSVSSNEDKTPNTTSHLVTSATMANASHMWDLRDEDLDDPLHSPDPVRDAKMDRSCTPFSARGWLNVSAITVVILGLLTLFAGYPIITYYKNPTPVTPGFNLGGINSSGQIPDLPNMPKLIDKDTNEEFYTRTGSDGTTYNLMFSDEFETAGRTFWPGDDPYWEAVNFNYWATGDLEWYSPEAITTKDGKLVITMTEEETHNLNFQSGMLQSWNKLCFTTGYIEMSVSLAGSPTAPGLWPAAWTMGNLGRAGYGATTDGGWPFSYDTCDVGTFPNQTTASGSPAAAATGGTGGGPISYLPGQKLSACTCPGGDHPGPSVNVGRGVPEVDVFEVQIDVADFHAQASQSMQVAPYNYQYQYDDSATASPINDSQITSFNTYKGGPYQQAVSALTFVSNSNYDNQSYATYGYEWYSNPNDRGAGYIQWYAGGAETWRLTPQTIGPDNQTQISQRIVPEEPMYIILNLGMSPSFQQQDFKHMQFPASMYIDYVRVYQRSDVSSDGLTCDPPNYPTADYINNHLNAYSNPNLTTWAQAGYTFPKNKLYNGC</sequence>
<feature type="domain" description="GH16" evidence="11">
    <location>
        <begin position="158"/>
        <end position="568"/>
    </location>
</feature>
<dbReference type="PROSITE" id="PS51762">
    <property type="entry name" value="GH16_2"/>
    <property type="match status" value="1"/>
</dbReference>
<dbReference type="GO" id="GO:0031505">
    <property type="term" value="P:fungal-type cell wall organization"/>
    <property type="evidence" value="ECO:0007669"/>
    <property type="project" value="TreeGrafter"/>
</dbReference>
<evidence type="ECO:0000256" key="8">
    <source>
        <dbReference type="ARBA" id="ARBA00023316"/>
    </source>
</evidence>
<proteinExistence type="inferred from homology"/>
<evidence type="ECO:0000313" key="13">
    <source>
        <dbReference type="Proteomes" id="UP000287166"/>
    </source>
</evidence>
<feature type="transmembrane region" description="Helical" evidence="10">
    <location>
        <begin position="135"/>
        <end position="158"/>
    </location>
</feature>
<dbReference type="AlphaFoldDB" id="A0A401GM48"/>
<keyword evidence="5 10" id="KW-1133">Transmembrane helix</keyword>
<feature type="region of interest" description="Disordered" evidence="9">
    <location>
        <begin position="1"/>
        <end position="45"/>
    </location>
</feature>
<evidence type="ECO:0000256" key="9">
    <source>
        <dbReference type="SAM" id="MobiDB-lite"/>
    </source>
</evidence>
<accession>A0A401GM48</accession>
<dbReference type="GO" id="GO:0005789">
    <property type="term" value="C:endoplasmic reticulum membrane"/>
    <property type="evidence" value="ECO:0007669"/>
    <property type="project" value="TreeGrafter"/>
</dbReference>
<dbReference type="STRING" id="139825.A0A401GM48"/>
<dbReference type="InterPro" id="IPR013320">
    <property type="entry name" value="ConA-like_dom_sf"/>
</dbReference>
<dbReference type="EMBL" id="BFAD01000005">
    <property type="protein sequence ID" value="GBE83229.1"/>
    <property type="molecule type" value="Genomic_DNA"/>
</dbReference>
<evidence type="ECO:0000256" key="4">
    <source>
        <dbReference type="ARBA" id="ARBA00022968"/>
    </source>
</evidence>
<comment type="caution">
    <text evidence="12">The sequence shown here is derived from an EMBL/GenBank/DDBJ whole genome shotgun (WGS) entry which is preliminary data.</text>
</comment>
<keyword evidence="4" id="KW-0735">Signal-anchor</keyword>
<keyword evidence="3 10" id="KW-0812">Transmembrane</keyword>
<dbReference type="GO" id="GO:0015926">
    <property type="term" value="F:glucosidase activity"/>
    <property type="evidence" value="ECO:0007669"/>
    <property type="project" value="TreeGrafter"/>
</dbReference>
<keyword evidence="7" id="KW-0325">Glycoprotein</keyword>
<dbReference type="PANTHER" id="PTHR31361:SF15">
    <property type="entry name" value="GH16 DOMAIN-CONTAINING PROTEIN"/>
    <property type="match status" value="1"/>
</dbReference>
<dbReference type="GeneID" id="38780146"/>
<dbReference type="OrthoDB" id="412647at2759"/>
<dbReference type="GO" id="GO:0006078">
    <property type="term" value="P:(1-&gt;6)-beta-D-glucan biosynthetic process"/>
    <property type="evidence" value="ECO:0007669"/>
    <property type="project" value="TreeGrafter"/>
</dbReference>
<dbReference type="InterPro" id="IPR005629">
    <property type="entry name" value="Skn1/Kre6/Sbg1"/>
</dbReference>
<evidence type="ECO:0000259" key="11">
    <source>
        <dbReference type="PROSITE" id="PS51762"/>
    </source>
</evidence>
<evidence type="ECO:0000256" key="6">
    <source>
        <dbReference type="ARBA" id="ARBA00023136"/>
    </source>
</evidence>
<gene>
    <name evidence="12" type="ORF">SCP_0502760</name>
</gene>
<dbReference type="InterPro" id="IPR000757">
    <property type="entry name" value="Beta-glucanase-like"/>
</dbReference>
<evidence type="ECO:0000256" key="2">
    <source>
        <dbReference type="ARBA" id="ARBA00010962"/>
    </source>
</evidence>
<comment type="similarity">
    <text evidence="2">Belongs to the SKN1/KRE6 family.</text>
</comment>
<dbReference type="FunFam" id="2.60.120.200:FF:000140">
    <property type="entry name" value="Beta-glucan synthesis-associated protein"/>
    <property type="match status" value="1"/>
</dbReference>
<evidence type="ECO:0000256" key="10">
    <source>
        <dbReference type="SAM" id="Phobius"/>
    </source>
</evidence>
<dbReference type="RefSeq" id="XP_027614142.1">
    <property type="nucleotide sequence ID" value="XM_027758341.1"/>
</dbReference>
<dbReference type="FunFam" id="2.60.120.200:FF:000135">
    <property type="entry name" value="Related to KRE6-glucan synthase subunit"/>
    <property type="match status" value="1"/>
</dbReference>
<dbReference type="GO" id="GO:0005886">
    <property type="term" value="C:plasma membrane"/>
    <property type="evidence" value="ECO:0007669"/>
    <property type="project" value="TreeGrafter"/>
</dbReference>
<keyword evidence="13" id="KW-1185">Reference proteome</keyword>
<name>A0A401GM48_9APHY</name>
<evidence type="ECO:0000256" key="3">
    <source>
        <dbReference type="ARBA" id="ARBA00022692"/>
    </source>
</evidence>
<reference evidence="12 13" key="1">
    <citation type="journal article" date="2018" name="Sci. Rep.">
        <title>Genome sequence of the cauliflower mushroom Sparassis crispa (Hanabiratake) and its association with beneficial usage.</title>
        <authorList>
            <person name="Kiyama R."/>
            <person name="Furutani Y."/>
            <person name="Kawaguchi K."/>
            <person name="Nakanishi T."/>
        </authorList>
    </citation>
    <scope>NUCLEOTIDE SEQUENCE [LARGE SCALE GENOMIC DNA]</scope>
</reference>
<comment type="subcellular location">
    <subcellularLocation>
        <location evidence="1">Membrane</location>
        <topology evidence="1">Single-pass type II membrane protein</topology>
    </subcellularLocation>
</comment>
<dbReference type="Gene3D" id="2.60.120.200">
    <property type="match status" value="1"/>
</dbReference>